<sequence>MKTYRTLWISDVHLGTKDCQAELLNDFLKHHHAQKLYLVGDIIDGWKMQSGIYWKKEFTRVIRRLLNLSKKGVAIDYITGNHDEFLRRFANNRFDNINLYNRVIHTTADGRKLLVIHGDQFDSVTRCHHWLRFLGNKGHTLLMALNRGYNSLRAKYGHGYWSLASFLKTHLPQAQMYIQEYEQGVAHAAAKQGFDGVVCGHIHHAASKRIGDIDYYNTGDWVESCTALAENADGTIHLINWRTGSSDSLTDGQDNKAEPARPFPQSVAARLSGSAPTPPDLDSNDAAPKNDPKIPALIIPG</sequence>
<keyword evidence="9" id="KW-1185">Reference proteome</keyword>
<dbReference type="CDD" id="cd07398">
    <property type="entry name" value="MPP_YbbF-LpxH"/>
    <property type="match status" value="1"/>
</dbReference>
<dbReference type="GO" id="GO:0008758">
    <property type="term" value="F:UDP-2,3-diacylglucosamine hydrolase activity"/>
    <property type="evidence" value="ECO:0007669"/>
    <property type="project" value="TreeGrafter"/>
</dbReference>
<keyword evidence="4" id="KW-0472">Membrane</keyword>
<protein>
    <submittedName>
        <fullName evidence="8">UDP-2,3-diacylglucosamine diphosphatase</fullName>
    </submittedName>
</protein>
<organism evidence="8 9">
    <name type="scientific">Pseudomaricurvus hydrocarbonicus</name>
    <dbReference type="NCBI Taxonomy" id="1470433"/>
    <lineage>
        <taxon>Bacteria</taxon>
        <taxon>Pseudomonadati</taxon>
        <taxon>Pseudomonadota</taxon>
        <taxon>Gammaproteobacteria</taxon>
        <taxon>Cellvibrionales</taxon>
        <taxon>Cellvibrionaceae</taxon>
        <taxon>Pseudomaricurvus</taxon>
    </lineage>
</organism>
<dbReference type="PANTHER" id="PTHR34990:SF2">
    <property type="entry name" value="BLL8164 PROTEIN"/>
    <property type="match status" value="1"/>
</dbReference>
<dbReference type="AlphaFoldDB" id="A0A9E5JT34"/>
<reference evidence="8" key="1">
    <citation type="submission" date="2020-03" db="EMBL/GenBank/DDBJ databases">
        <authorList>
            <person name="Guo F."/>
        </authorList>
    </citation>
    <scope>NUCLEOTIDE SEQUENCE</scope>
    <source>
        <strain evidence="8">JCM 30134</strain>
    </source>
</reference>
<dbReference type="Pfam" id="PF00149">
    <property type="entry name" value="Metallophos"/>
    <property type="match status" value="1"/>
</dbReference>
<dbReference type="GO" id="GO:0046872">
    <property type="term" value="F:metal ion binding"/>
    <property type="evidence" value="ECO:0007669"/>
    <property type="project" value="UniProtKB-KW"/>
</dbReference>
<dbReference type="Proteomes" id="UP000787472">
    <property type="component" value="Unassembled WGS sequence"/>
</dbReference>
<evidence type="ECO:0000256" key="6">
    <source>
        <dbReference type="SAM" id="MobiDB-lite"/>
    </source>
</evidence>
<dbReference type="RefSeq" id="WP_167180838.1">
    <property type="nucleotide sequence ID" value="NZ_JAAONZ010000001.1"/>
</dbReference>
<dbReference type="GO" id="GO:0009245">
    <property type="term" value="P:lipid A biosynthetic process"/>
    <property type="evidence" value="ECO:0007669"/>
    <property type="project" value="TreeGrafter"/>
</dbReference>
<evidence type="ECO:0000259" key="7">
    <source>
        <dbReference type="Pfam" id="PF00149"/>
    </source>
</evidence>
<dbReference type="EMBL" id="JAAONZ010000001">
    <property type="protein sequence ID" value="NHO64125.1"/>
    <property type="molecule type" value="Genomic_DNA"/>
</dbReference>
<keyword evidence="5" id="KW-0464">Manganese</keyword>
<name>A0A9E5JT34_9GAMM</name>
<evidence type="ECO:0000313" key="8">
    <source>
        <dbReference type="EMBL" id="NHO64125.1"/>
    </source>
</evidence>
<feature type="domain" description="Calcineurin-like phosphoesterase" evidence="7">
    <location>
        <begin position="5"/>
        <end position="204"/>
    </location>
</feature>
<dbReference type="InterPro" id="IPR004843">
    <property type="entry name" value="Calcineurin-like_PHP"/>
</dbReference>
<keyword evidence="3" id="KW-0479">Metal-binding</keyword>
<keyword evidence="1" id="KW-1003">Cell membrane</keyword>
<dbReference type="SUPFAM" id="SSF56300">
    <property type="entry name" value="Metallo-dependent phosphatases"/>
    <property type="match status" value="1"/>
</dbReference>
<evidence type="ECO:0000256" key="1">
    <source>
        <dbReference type="ARBA" id="ARBA00022475"/>
    </source>
</evidence>
<dbReference type="InterPro" id="IPR043461">
    <property type="entry name" value="LpxH-like"/>
</dbReference>
<gene>
    <name evidence="8" type="ORF">G8770_01015</name>
</gene>
<proteinExistence type="predicted"/>
<comment type="caution">
    <text evidence="8">The sequence shown here is derived from an EMBL/GenBank/DDBJ whole genome shotgun (WGS) entry which is preliminary data.</text>
</comment>
<keyword evidence="2" id="KW-0997">Cell inner membrane</keyword>
<feature type="region of interest" description="Disordered" evidence="6">
    <location>
        <begin position="247"/>
        <end position="301"/>
    </location>
</feature>
<dbReference type="PANTHER" id="PTHR34990">
    <property type="entry name" value="UDP-2,3-DIACYLGLUCOSAMINE HYDROLASE-RELATED"/>
    <property type="match status" value="1"/>
</dbReference>
<evidence type="ECO:0000256" key="4">
    <source>
        <dbReference type="ARBA" id="ARBA00023136"/>
    </source>
</evidence>
<evidence type="ECO:0000313" key="9">
    <source>
        <dbReference type="Proteomes" id="UP000787472"/>
    </source>
</evidence>
<evidence type="ECO:0000256" key="2">
    <source>
        <dbReference type="ARBA" id="ARBA00022519"/>
    </source>
</evidence>
<evidence type="ECO:0000256" key="3">
    <source>
        <dbReference type="ARBA" id="ARBA00022723"/>
    </source>
</evidence>
<evidence type="ECO:0000256" key="5">
    <source>
        <dbReference type="ARBA" id="ARBA00023211"/>
    </source>
</evidence>
<dbReference type="GO" id="GO:0016020">
    <property type="term" value="C:membrane"/>
    <property type="evidence" value="ECO:0007669"/>
    <property type="project" value="GOC"/>
</dbReference>
<accession>A0A9E5JT34</accession>
<dbReference type="InterPro" id="IPR029052">
    <property type="entry name" value="Metallo-depent_PP-like"/>
</dbReference>
<dbReference type="Gene3D" id="3.60.21.10">
    <property type="match status" value="1"/>
</dbReference>